<dbReference type="EC" id="5.3.1.14" evidence="6"/>
<dbReference type="InterPro" id="IPR050337">
    <property type="entry name" value="L-rhamnose_isomerase"/>
</dbReference>
<evidence type="ECO:0000256" key="4">
    <source>
        <dbReference type="ARBA" id="ARBA00023277"/>
    </source>
</evidence>
<gene>
    <name evidence="6" type="primary">rhaI</name>
    <name evidence="6" type="ORF">JAV76_13060</name>
</gene>
<dbReference type="Pfam" id="PF01261">
    <property type="entry name" value="AP_endonuc_2"/>
    <property type="match status" value="1"/>
</dbReference>
<keyword evidence="3 6" id="KW-0413">Isomerase</keyword>
<evidence type="ECO:0000313" key="6">
    <source>
        <dbReference type="EMBL" id="MBI9115942.1"/>
    </source>
</evidence>
<accession>A0A934ICP6</accession>
<proteinExistence type="predicted"/>
<feature type="domain" description="Xylose isomerase-like TIM barrel" evidence="5">
    <location>
        <begin position="73"/>
        <end position="276"/>
    </location>
</feature>
<sequence length="395" mass="43213">MVAHDPRLRLTDEARESLLAQTIELPSWAFGNSGTRFKVFAQQGVPRDPFEKIADAAQVHRYTGAAPRVSLHIPWDLVDDYEALAAHAADLGVTIGAINSNLFQDDEYMLGSLTHPDPAVRKKAVEHHMRCIDVMRATGSTDLKLWLPDGLNYPGQDNLRARQDRLAEGLQEIYAALDPEHRLVVEYKFFEPAFYSMDIPDWGTALLHCLALGDRAVVVLDTGHHAPGTNIEFIVAQLLRQGRLGAFDFNSRFYADDDLMVGSADPFQLFRIMHEIVSAGALAPDSGVNFMLDQCHNIEPKIPAQIRSVMNVQEATAKALLVDTEVLEAAQRSGDVLGANGALMDAYNTDVRGLLAELRESQGLAPDPLTAFAASGYTEKIVAERVGGAQAGWGA</sequence>
<dbReference type="InterPro" id="IPR013022">
    <property type="entry name" value="Xyl_isomerase-like_TIM-brl"/>
</dbReference>
<dbReference type="SUPFAM" id="SSF51658">
    <property type="entry name" value="Xylose isomerase-like"/>
    <property type="match status" value="1"/>
</dbReference>
<evidence type="ECO:0000256" key="1">
    <source>
        <dbReference type="ARBA" id="ARBA00022723"/>
    </source>
</evidence>
<dbReference type="PANTHER" id="PTHR30268:SF0">
    <property type="entry name" value="L-RHAMNOSE ISOMERASE"/>
    <property type="match status" value="1"/>
</dbReference>
<evidence type="ECO:0000256" key="2">
    <source>
        <dbReference type="ARBA" id="ARBA00023211"/>
    </source>
</evidence>
<dbReference type="NCBIfam" id="TIGR02635">
    <property type="entry name" value="RhaI_grampos"/>
    <property type="match status" value="1"/>
</dbReference>
<reference evidence="6" key="1">
    <citation type="submission" date="2020-12" db="EMBL/GenBank/DDBJ databases">
        <title>Sanguibacter suaedae sp. nov., isolated from Suaeda aralocaspica.</title>
        <authorList>
            <person name="Ma Q."/>
        </authorList>
    </citation>
    <scope>NUCLEOTIDE SEQUENCE</scope>
    <source>
        <strain evidence="6">YZGR15</strain>
    </source>
</reference>
<keyword evidence="7" id="KW-1185">Reference proteome</keyword>
<evidence type="ECO:0000259" key="5">
    <source>
        <dbReference type="Pfam" id="PF01261"/>
    </source>
</evidence>
<organism evidence="6 7">
    <name type="scientific">Sanguibacter suaedae</name>
    <dbReference type="NCBI Taxonomy" id="2795737"/>
    <lineage>
        <taxon>Bacteria</taxon>
        <taxon>Bacillati</taxon>
        <taxon>Actinomycetota</taxon>
        <taxon>Actinomycetes</taxon>
        <taxon>Micrococcales</taxon>
        <taxon>Sanguibacteraceae</taxon>
        <taxon>Sanguibacter</taxon>
    </lineage>
</organism>
<dbReference type="EMBL" id="JAEINH010000012">
    <property type="protein sequence ID" value="MBI9115942.1"/>
    <property type="molecule type" value="Genomic_DNA"/>
</dbReference>
<dbReference type="GO" id="GO:0019324">
    <property type="term" value="P:L-lyxose metabolic process"/>
    <property type="evidence" value="ECO:0007669"/>
    <property type="project" value="TreeGrafter"/>
</dbReference>
<name>A0A934ICP6_9MICO</name>
<comment type="caution">
    <text evidence="6">The sequence shown here is derived from an EMBL/GenBank/DDBJ whole genome shotgun (WGS) entry which is preliminary data.</text>
</comment>
<evidence type="ECO:0000313" key="7">
    <source>
        <dbReference type="Proteomes" id="UP000602087"/>
    </source>
</evidence>
<keyword evidence="2" id="KW-0464">Manganese</keyword>
<dbReference type="PANTHER" id="PTHR30268">
    <property type="entry name" value="L-RHAMNOSE ISOMERASE"/>
    <property type="match status" value="1"/>
</dbReference>
<evidence type="ECO:0000256" key="3">
    <source>
        <dbReference type="ARBA" id="ARBA00023235"/>
    </source>
</evidence>
<dbReference type="GO" id="GO:0046872">
    <property type="term" value="F:metal ion binding"/>
    <property type="evidence" value="ECO:0007669"/>
    <property type="project" value="UniProtKB-KW"/>
</dbReference>
<protein>
    <submittedName>
        <fullName evidence="6">L-rhamnose isomerase</fullName>
        <ecNumber evidence="6">5.3.1.14</ecNumber>
    </submittedName>
</protein>
<dbReference type="RefSeq" id="WP_198734509.1">
    <property type="nucleotide sequence ID" value="NZ_JAEINH010000012.1"/>
</dbReference>
<keyword evidence="4" id="KW-0119">Carbohydrate metabolism</keyword>
<dbReference type="InterPro" id="IPR036237">
    <property type="entry name" value="Xyl_isomerase-like_sf"/>
</dbReference>
<dbReference type="Proteomes" id="UP000602087">
    <property type="component" value="Unassembled WGS sequence"/>
</dbReference>
<dbReference type="GO" id="GO:0019301">
    <property type="term" value="P:rhamnose catabolic process"/>
    <property type="evidence" value="ECO:0007669"/>
    <property type="project" value="TreeGrafter"/>
</dbReference>
<dbReference type="AlphaFoldDB" id="A0A934ICP6"/>
<keyword evidence="1" id="KW-0479">Metal-binding</keyword>
<dbReference type="InterPro" id="IPR013457">
    <property type="entry name" value="Rhamnose_iso-rel"/>
</dbReference>
<dbReference type="GO" id="GO:0008740">
    <property type="term" value="F:L-rhamnose isomerase activity"/>
    <property type="evidence" value="ECO:0007669"/>
    <property type="project" value="UniProtKB-EC"/>
</dbReference>
<dbReference type="Gene3D" id="3.20.20.150">
    <property type="entry name" value="Divalent-metal-dependent TIM barrel enzymes"/>
    <property type="match status" value="1"/>
</dbReference>